<dbReference type="RefSeq" id="WP_221026368.1">
    <property type="nucleotide sequence ID" value="NZ_JAIEZQ010000003.1"/>
</dbReference>
<dbReference type="InterPro" id="IPR000866">
    <property type="entry name" value="AhpC/TSA"/>
</dbReference>
<evidence type="ECO:0000256" key="1">
    <source>
        <dbReference type="SAM" id="MobiDB-lite"/>
    </source>
</evidence>
<comment type="caution">
    <text evidence="3">The sequence shown here is derived from an EMBL/GenBank/DDBJ whole genome shotgun (WGS) entry which is preliminary data.</text>
</comment>
<dbReference type="Gene3D" id="3.40.30.10">
    <property type="entry name" value="Glutaredoxin"/>
    <property type="match status" value="1"/>
</dbReference>
<accession>A0ABS7RP93</accession>
<evidence type="ECO:0000313" key="4">
    <source>
        <dbReference type="Proteomes" id="UP000754710"/>
    </source>
</evidence>
<proteinExistence type="predicted"/>
<feature type="domain" description="Alkyl hydroperoxide reductase subunit C/ Thiol specific antioxidant" evidence="2">
    <location>
        <begin position="8"/>
        <end position="131"/>
    </location>
</feature>
<keyword evidence="4" id="KW-1185">Reference proteome</keyword>
<organism evidence="3 4">
    <name type="scientific">Nocardioides jiangsuensis</name>
    <dbReference type="NCBI Taxonomy" id="2866161"/>
    <lineage>
        <taxon>Bacteria</taxon>
        <taxon>Bacillati</taxon>
        <taxon>Actinomycetota</taxon>
        <taxon>Actinomycetes</taxon>
        <taxon>Propionibacteriales</taxon>
        <taxon>Nocardioidaceae</taxon>
        <taxon>Nocardioides</taxon>
    </lineage>
</organism>
<gene>
    <name evidence="3" type="ORF">K1X13_17180</name>
</gene>
<dbReference type="EMBL" id="JAIEZQ010000003">
    <property type="protein sequence ID" value="MBY9076571.1"/>
    <property type="molecule type" value="Genomic_DNA"/>
</dbReference>
<feature type="region of interest" description="Disordered" evidence="1">
    <location>
        <begin position="1"/>
        <end position="23"/>
    </location>
</feature>
<sequence>MSKDLTPGATLPDFELPDDSGTKHRLSDLQGDNAMVLLLGRGEHCPRERQHQHEMVRFHGWCAVAYTQLVTVLPNTLHDVSKMRIATGAYWPFLADADLEVQRRLEINEYTDSHHAATVPHTIVLAPGLVIDKVYVGYWFWGRPSPEDLWADLRDLHRRIKSDFDPTTEQARAAWTAAHKTGLPV</sequence>
<name>A0ABS7RP93_9ACTN</name>
<evidence type="ECO:0000313" key="3">
    <source>
        <dbReference type="EMBL" id="MBY9076571.1"/>
    </source>
</evidence>
<dbReference type="Proteomes" id="UP000754710">
    <property type="component" value="Unassembled WGS sequence"/>
</dbReference>
<protein>
    <submittedName>
        <fullName evidence="3">Redoxin domain-containing protein</fullName>
    </submittedName>
</protein>
<evidence type="ECO:0000259" key="2">
    <source>
        <dbReference type="Pfam" id="PF00578"/>
    </source>
</evidence>
<dbReference type="Pfam" id="PF00578">
    <property type="entry name" value="AhpC-TSA"/>
    <property type="match status" value="1"/>
</dbReference>
<dbReference type="InterPro" id="IPR036249">
    <property type="entry name" value="Thioredoxin-like_sf"/>
</dbReference>
<dbReference type="SUPFAM" id="SSF52833">
    <property type="entry name" value="Thioredoxin-like"/>
    <property type="match status" value="1"/>
</dbReference>
<reference evidence="3 4" key="1">
    <citation type="submission" date="2021-08" db="EMBL/GenBank/DDBJ databases">
        <title>Nocardioides bacterium WL0053 sp. nov., isolated from the sediment.</title>
        <authorList>
            <person name="Wang L."/>
            <person name="Zhang D."/>
            <person name="Zhang A."/>
        </authorList>
    </citation>
    <scope>NUCLEOTIDE SEQUENCE [LARGE SCALE GENOMIC DNA]</scope>
    <source>
        <strain evidence="3 4">WL0053</strain>
    </source>
</reference>